<dbReference type="GO" id="GO:0016787">
    <property type="term" value="F:hydrolase activity"/>
    <property type="evidence" value="ECO:0007669"/>
    <property type="project" value="UniProtKB-KW"/>
</dbReference>
<protein>
    <recommendedName>
        <fullName evidence="6">Putative mRNA interferase YoeB</fullName>
    </recommendedName>
</protein>
<dbReference type="Pfam" id="PF06769">
    <property type="entry name" value="YoeB_toxin"/>
    <property type="match status" value="1"/>
</dbReference>
<dbReference type="PANTHER" id="PTHR38039:SF1">
    <property type="entry name" value="TOXIN YOEB"/>
    <property type="match status" value="1"/>
</dbReference>
<reference evidence="8" key="1">
    <citation type="submission" date="2017-06" db="EMBL/GenBank/DDBJ databases">
        <title>Complete genome sequence of Capnocytophaga sp. KCOM 1579 (=ChDC OS43) isolated from a human refractory periapical abscess lesion.</title>
        <authorList>
            <person name="Kook J.-K."/>
            <person name="Park S.-N."/>
            <person name="Lim Y.K."/>
            <person name="Roh H."/>
        </authorList>
    </citation>
    <scope>NUCLEOTIDE SEQUENCE [LARGE SCALE GENOMIC DNA]</scope>
    <source>
        <strain evidence="8">ChDC OS43</strain>
    </source>
</reference>
<evidence type="ECO:0000313" key="8">
    <source>
        <dbReference type="Proteomes" id="UP000197007"/>
    </source>
</evidence>
<dbReference type="KEGG" id="capn:CBG49_02875"/>
<evidence type="ECO:0000256" key="3">
    <source>
        <dbReference type="ARBA" id="ARBA00022722"/>
    </source>
</evidence>
<evidence type="ECO:0000256" key="2">
    <source>
        <dbReference type="ARBA" id="ARBA00022649"/>
    </source>
</evidence>
<evidence type="ECO:0000256" key="4">
    <source>
        <dbReference type="ARBA" id="ARBA00022759"/>
    </source>
</evidence>
<evidence type="ECO:0000256" key="5">
    <source>
        <dbReference type="ARBA" id="ARBA00022801"/>
    </source>
</evidence>
<sequence length="98" mass="11519">MEEKQPAFEIIYSKEFFSDLEIHKQSGNKQILKKIDAFLDELEETPTKGTGQTEPLKGYGERNVYSKRINGKHRFIYEVFEEEKKVEVLSAFGHYNDK</sequence>
<dbReference type="RefSeq" id="WP_088593296.1">
    <property type="nucleotide sequence ID" value="NZ_CP022022.1"/>
</dbReference>
<evidence type="ECO:0000313" key="7">
    <source>
        <dbReference type="EMBL" id="ASF42111.1"/>
    </source>
</evidence>
<dbReference type="GO" id="GO:0004519">
    <property type="term" value="F:endonuclease activity"/>
    <property type="evidence" value="ECO:0007669"/>
    <property type="project" value="UniProtKB-KW"/>
</dbReference>
<dbReference type="InterPro" id="IPR035093">
    <property type="entry name" value="RelE/ParE_toxin_dom_sf"/>
</dbReference>
<keyword evidence="3" id="KW-0540">Nuclease</keyword>
<comment type="similarity">
    <text evidence="1">Belongs to the YoeB family.</text>
</comment>
<dbReference type="Gene3D" id="3.30.2310.20">
    <property type="entry name" value="RelE-like"/>
    <property type="match status" value="1"/>
</dbReference>
<dbReference type="InterPro" id="IPR009614">
    <property type="entry name" value="YoeB_toxin"/>
</dbReference>
<name>A0A1Z4BLE5_9FLAO</name>
<dbReference type="NCBIfam" id="TIGR02116">
    <property type="entry name" value="toxin_Txe_YoeB"/>
    <property type="match status" value="1"/>
</dbReference>
<dbReference type="PANTHER" id="PTHR38039">
    <property type="entry name" value="TOXIN YOEB"/>
    <property type="match status" value="1"/>
</dbReference>
<dbReference type="SUPFAM" id="SSF143011">
    <property type="entry name" value="RelE-like"/>
    <property type="match status" value="1"/>
</dbReference>
<dbReference type="Proteomes" id="UP000197007">
    <property type="component" value="Chromosome"/>
</dbReference>
<evidence type="ECO:0000256" key="1">
    <source>
        <dbReference type="ARBA" id="ARBA00008172"/>
    </source>
</evidence>
<dbReference type="GO" id="GO:0045892">
    <property type="term" value="P:negative regulation of DNA-templated transcription"/>
    <property type="evidence" value="ECO:0007669"/>
    <property type="project" value="TreeGrafter"/>
</dbReference>
<keyword evidence="8" id="KW-1185">Reference proteome</keyword>
<dbReference type="EMBL" id="CP022022">
    <property type="protein sequence ID" value="ASF42111.1"/>
    <property type="molecule type" value="Genomic_DNA"/>
</dbReference>
<keyword evidence="5" id="KW-0378">Hydrolase</keyword>
<organism evidence="7 8">
    <name type="scientific">Capnocytophaga endodontalis</name>
    <dbReference type="NCBI Taxonomy" id="2708117"/>
    <lineage>
        <taxon>Bacteria</taxon>
        <taxon>Pseudomonadati</taxon>
        <taxon>Bacteroidota</taxon>
        <taxon>Flavobacteriia</taxon>
        <taxon>Flavobacteriales</taxon>
        <taxon>Flavobacteriaceae</taxon>
        <taxon>Capnocytophaga</taxon>
    </lineage>
</organism>
<keyword evidence="4" id="KW-0255">Endonuclease</keyword>
<gene>
    <name evidence="7" type="ORF">CBG49_02875</name>
</gene>
<keyword evidence="2" id="KW-1277">Toxin-antitoxin system</keyword>
<dbReference type="GO" id="GO:0006401">
    <property type="term" value="P:RNA catabolic process"/>
    <property type="evidence" value="ECO:0007669"/>
    <property type="project" value="InterPro"/>
</dbReference>
<accession>A0A1Z4BLE5</accession>
<dbReference type="AlphaFoldDB" id="A0A1Z4BLE5"/>
<proteinExistence type="inferred from homology"/>
<evidence type="ECO:0000256" key="6">
    <source>
        <dbReference type="ARBA" id="ARBA00030388"/>
    </source>
</evidence>